<organism evidence="2 3">
    <name type="scientific">Lysobacter soyae</name>
    <dbReference type="NCBI Taxonomy" id="2764185"/>
    <lineage>
        <taxon>Bacteria</taxon>
        <taxon>Pseudomonadati</taxon>
        <taxon>Pseudomonadota</taxon>
        <taxon>Gammaproteobacteria</taxon>
        <taxon>Lysobacterales</taxon>
        <taxon>Lysobacteraceae</taxon>
        <taxon>Lysobacter</taxon>
    </lineage>
</organism>
<sequence>MDNRTLAGDNNSLHAVSGESESFLPESHEGDGNSQFGVGYGHSSGYVHNKPYTHAWGPLRFSIR</sequence>
<evidence type="ECO:0000256" key="1">
    <source>
        <dbReference type="SAM" id="MobiDB-lite"/>
    </source>
</evidence>
<dbReference type="Proteomes" id="UP000824755">
    <property type="component" value="Chromosome"/>
</dbReference>
<dbReference type="RefSeq" id="WP_220379958.1">
    <property type="nucleotide sequence ID" value="NZ_CP080544.1"/>
</dbReference>
<gene>
    <name evidence="2" type="ORF">H8L67_01040</name>
</gene>
<evidence type="ECO:0000313" key="3">
    <source>
        <dbReference type="Proteomes" id="UP000824755"/>
    </source>
</evidence>
<proteinExistence type="predicted"/>
<evidence type="ECO:0000313" key="2">
    <source>
        <dbReference type="EMBL" id="QYR53140.1"/>
    </source>
</evidence>
<accession>A0ABX8WQP6</accession>
<name>A0ABX8WQP6_9GAMM</name>
<feature type="region of interest" description="Disordered" evidence="1">
    <location>
        <begin position="1"/>
        <end position="39"/>
    </location>
</feature>
<reference evidence="2 3" key="1">
    <citation type="submission" date="2021-08" db="EMBL/GenBank/DDBJ databases">
        <title>Lysobacter sp. strain CJ11 Genome sequencing and assembly.</title>
        <authorList>
            <person name="Kim I."/>
        </authorList>
    </citation>
    <scope>NUCLEOTIDE SEQUENCE [LARGE SCALE GENOMIC DNA]</scope>
    <source>
        <strain evidence="2 3">CJ11</strain>
    </source>
</reference>
<protein>
    <submittedName>
        <fullName evidence="2">Uncharacterized protein</fullName>
    </submittedName>
</protein>
<dbReference type="EMBL" id="CP080544">
    <property type="protein sequence ID" value="QYR53140.1"/>
    <property type="molecule type" value="Genomic_DNA"/>
</dbReference>
<keyword evidence="3" id="KW-1185">Reference proteome</keyword>